<keyword evidence="2" id="KW-1133">Transmembrane helix</keyword>
<feature type="region of interest" description="Disordered" evidence="1">
    <location>
        <begin position="1"/>
        <end position="43"/>
    </location>
</feature>
<feature type="compositionally biased region" description="Polar residues" evidence="1">
    <location>
        <begin position="24"/>
        <end position="43"/>
    </location>
</feature>
<accession>A0A2M7H3N4</accession>
<name>A0A2M7H3N4_9BACT</name>
<evidence type="ECO:0000313" key="3">
    <source>
        <dbReference type="EMBL" id="PIW36836.1"/>
    </source>
</evidence>
<organism evidence="3 4">
    <name type="scientific">Candidatus Kerfeldbacteria bacterium CG15_BIG_FIL_POST_REV_8_21_14_020_45_12</name>
    <dbReference type="NCBI Taxonomy" id="2014247"/>
    <lineage>
        <taxon>Bacteria</taxon>
        <taxon>Candidatus Kerfeldiibacteriota</taxon>
    </lineage>
</organism>
<gene>
    <name evidence="3" type="ORF">COW24_03275</name>
</gene>
<dbReference type="AlphaFoldDB" id="A0A2M7H3N4"/>
<protein>
    <submittedName>
        <fullName evidence="3">Uncharacterized protein</fullName>
    </submittedName>
</protein>
<dbReference type="EMBL" id="PFGC01000038">
    <property type="protein sequence ID" value="PIW36836.1"/>
    <property type="molecule type" value="Genomic_DNA"/>
</dbReference>
<feature type="compositionally biased region" description="Polar residues" evidence="1">
    <location>
        <begin position="1"/>
        <end position="12"/>
    </location>
</feature>
<feature type="transmembrane region" description="Helical" evidence="2">
    <location>
        <begin position="70"/>
        <end position="95"/>
    </location>
</feature>
<evidence type="ECO:0000256" key="1">
    <source>
        <dbReference type="SAM" id="MobiDB-lite"/>
    </source>
</evidence>
<proteinExistence type="predicted"/>
<reference evidence="3 4" key="1">
    <citation type="submission" date="2017-09" db="EMBL/GenBank/DDBJ databases">
        <title>Depth-based differentiation of microbial function through sediment-hosted aquifers and enrichment of novel symbionts in the deep terrestrial subsurface.</title>
        <authorList>
            <person name="Probst A.J."/>
            <person name="Ladd B."/>
            <person name="Jarett J.K."/>
            <person name="Geller-Mcgrath D.E."/>
            <person name="Sieber C.M."/>
            <person name="Emerson J.B."/>
            <person name="Anantharaman K."/>
            <person name="Thomas B.C."/>
            <person name="Malmstrom R."/>
            <person name="Stieglmeier M."/>
            <person name="Klingl A."/>
            <person name="Woyke T."/>
            <person name="Ryan C.M."/>
            <person name="Banfield J.F."/>
        </authorList>
    </citation>
    <scope>NUCLEOTIDE SEQUENCE [LARGE SCALE GENOMIC DNA]</scope>
    <source>
        <strain evidence="3">CG15_BIG_FIL_POST_REV_8_21_14_020_45_12</strain>
    </source>
</reference>
<evidence type="ECO:0000256" key="2">
    <source>
        <dbReference type="SAM" id="Phobius"/>
    </source>
</evidence>
<keyword evidence="2" id="KW-0812">Transmembrane</keyword>
<dbReference type="Proteomes" id="UP000230292">
    <property type="component" value="Unassembled WGS sequence"/>
</dbReference>
<sequence length="135" mass="14576">MPANLNNSSAPAPQQPAFTPEGSLPTTNPGQRPDISSVSTESSLEQLVRENHDVIQDVQKRLKRIERLQLAKLIMTVLFVVAPVIGAALLLPSFYNTIASSYGLDTTGDNSGIMSIFNQVQDTQKSLNAINVANQ</sequence>
<evidence type="ECO:0000313" key="4">
    <source>
        <dbReference type="Proteomes" id="UP000230292"/>
    </source>
</evidence>
<keyword evidence="2" id="KW-0472">Membrane</keyword>
<comment type="caution">
    <text evidence="3">The sequence shown here is derived from an EMBL/GenBank/DDBJ whole genome shotgun (WGS) entry which is preliminary data.</text>
</comment>